<dbReference type="RefSeq" id="WP_137223764.1">
    <property type="nucleotide sequence ID" value="NZ_CP041036.1"/>
</dbReference>
<feature type="transmembrane region" description="Helical" evidence="1">
    <location>
        <begin position="92"/>
        <end position="119"/>
    </location>
</feature>
<dbReference type="CDD" id="cd00590">
    <property type="entry name" value="RRM_SF"/>
    <property type="match status" value="1"/>
</dbReference>
<reference evidence="3 4" key="1">
    <citation type="submission" date="2019-06" db="EMBL/GenBank/DDBJ databases">
        <title>The genome of Shewanella sp. SM1901.</title>
        <authorList>
            <person name="Cha Q."/>
        </authorList>
    </citation>
    <scope>NUCLEOTIDE SEQUENCE [LARGE SCALE GENOMIC DNA]</scope>
    <source>
        <strain evidence="3 4">SM1901</strain>
    </source>
</reference>
<evidence type="ECO:0000256" key="1">
    <source>
        <dbReference type="SAM" id="Phobius"/>
    </source>
</evidence>
<accession>A0A4Y5YAJ1</accession>
<feature type="transmembrane region" description="Helical" evidence="1">
    <location>
        <begin position="61"/>
        <end position="80"/>
    </location>
</feature>
<keyword evidence="1" id="KW-1133">Transmembrane helix</keyword>
<proteinExistence type="predicted"/>
<feature type="domain" description="General stress protein 17M-like" evidence="2">
    <location>
        <begin position="8"/>
        <end position="72"/>
    </location>
</feature>
<keyword evidence="1" id="KW-0812">Transmembrane</keyword>
<evidence type="ECO:0000313" key="3">
    <source>
        <dbReference type="EMBL" id="QDE29677.1"/>
    </source>
</evidence>
<dbReference type="PANTHER" id="PTHR36109">
    <property type="entry name" value="MEMBRANE PROTEIN-RELATED"/>
    <property type="match status" value="1"/>
</dbReference>
<organism evidence="3 4">
    <name type="scientific">Shewanella polaris</name>
    <dbReference type="NCBI Taxonomy" id="2588449"/>
    <lineage>
        <taxon>Bacteria</taxon>
        <taxon>Pseudomonadati</taxon>
        <taxon>Pseudomonadota</taxon>
        <taxon>Gammaproteobacteria</taxon>
        <taxon>Alteromonadales</taxon>
        <taxon>Shewanellaceae</taxon>
        <taxon>Shewanella</taxon>
    </lineage>
</organism>
<dbReference type="InterPro" id="IPR052948">
    <property type="entry name" value="Low_temp-induced_all0457"/>
</dbReference>
<dbReference type="Proteomes" id="UP000319809">
    <property type="component" value="Chromosome"/>
</dbReference>
<gene>
    <name evidence="3" type="ORF">FH971_01070</name>
</gene>
<dbReference type="AlphaFoldDB" id="A0A4Y5YAJ1"/>
<keyword evidence="1" id="KW-0472">Membrane</keyword>
<keyword evidence="4" id="KW-1185">Reference proteome</keyword>
<name>A0A4Y5YAJ1_9GAMM</name>
<dbReference type="PANTHER" id="PTHR36109:SF2">
    <property type="entry name" value="MEMBRANE PROTEIN"/>
    <property type="match status" value="1"/>
</dbReference>
<dbReference type="KEGG" id="spol:FH971_01070"/>
<protein>
    <submittedName>
        <fullName evidence="3">Permease</fullName>
    </submittedName>
</protein>
<dbReference type="EMBL" id="CP041036">
    <property type="protein sequence ID" value="QDE29677.1"/>
    <property type="molecule type" value="Genomic_DNA"/>
</dbReference>
<evidence type="ECO:0000259" key="2">
    <source>
        <dbReference type="Pfam" id="PF11181"/>
    </source>
</evidence>
<dbReference type="InterPro" id="IPR025889">
    <property type="entry name" value="GSP17M-like_dom"/>
</dbReference>
<dbReference type="Pfam" id="PF11181">
    <property type="entry name" value="YflT"/>
    <property type="match status" value="1"/>
</dbReference>
<evidence type="ECO:0000313" key="4">
    <source>
        <dbReference type="Proteomes" id="UP000319809"/>
    </source>
</evidence>
<sequence>MKNAGIITFDTHTEAEEAVKELQKSGFDMKKLSIIGKDYHTEEDVVGYYNTGDRVMKWGKFGAFWGGLFGLLFGSAFFFIPGLGPIMIAGPFVSTIIGGLEGAVIVGGLDALGAALYSIGIPKDSIIKYETAIKSDKFLLVVHGSMDEITNAKSILKNIGHDLEVHSA</sequence>